<gene>
    <name evidence="1" type="ordered locus">MTR_5g019640</name>
</gene>
<dbReference type="HOGENOM" id="CLU_2761625_0_0_1"/>
<evidence type="ECO:0000313" key="2">
    <source>
        <dbReference type="EnsemblPlants" id="AES94903"/>
    </source>
</evidence>
<dbReference type="EMBL" id="CM001221">
    <property type="protein sequence ID" value="AES94903.1"/>
    <property type="molecule type" value="Genomic_DNA"/>
</dbReference>
<dbReference type="Proteomes" id="UP000002051">
    <property type="component" value="Chromosome 5"/>
</dbReference>
<proteinExistence type="predicted"/>
<keyword evidence="3" id="KW-1185">Reference proteome</keyword>
<dbReference type="AlphaFoldDB" id="G7KC71"/>
<protein>
    <submittedName>
        <fullName evidence="1 2">Uncharacterized protein</fullName>
    </submittedName>
</protein>
<dbReference type="PaxDb" id="3880-AES94903"/>
<name>G7KC71_MEDTR</name>
<reference evidence="2" key="3">
    <citation type="submission" date="2015-04" db="UniProtKB">
        <authorList>
            <consortium name="EnsemblPlants"/>
        </authorList>
    </citation>
    <scope>IDENTIFICATION</scope>
    <source>
        <strain evidence="2">cv. Jemalong A17</strain>
    </source>
</reference>
<accession>G7KC71</accession>
<evidence type="ECO:0000313" key="1">
    <source>
        <dbReference type="EMBL" id="AES94903.1"/>
    </source>
</evidence>
<dbReference type="EnsemblPlants" id="AES94903">
    <property type="protein sequence ID" value="AES94903"/>
    <property type="gene ID" value="MTR_5g019640"/>
</dbReference>
<sequence>MPKEKHMGATEQPCYVSLPLMASKGPHPLSILHVLLSYSSVAATLDNDKFQFDRFKKNCFYNHRFKNLYK</sequence>
<evidence type="ECO:0000313" key="3">
    <source>
        <dbReference type="Proteomes" id="UP000002051"/>
    </source>
</evidence>
<reference evidence="1 3" key="1">
    <citation type="journal article" date="2011" name="Nature">
        <title>The Medicago genome provides insight into the evolution of rhizobial symbioses.</title>
        <authorList>
            <person name="Young N.D."/>
            <person name="Debelle F."/>
            <person name="Oldroyd G.E."/>
            <person name="Geurts R."/>
            <person name="Cannon S.B."/>
            <person name="Udvardi M.K."/>
            <person name="Benedito V.A."/>
            <person name="Mayer K.F."/>
            <person name="Gouzy J."/>
            <person name="Schoof H."/>
            <person name="Van de Peer Y."/>
            <person name="Proost S."/>
            <person name="Cook D.R."/>
            <person name="Meyers B.C."/>
            <person name="Spannagl M."/>
            <person name="Cheung F."/>
            <person name="De Mita S."/>
            <person name="Krishnakumar V."/>
            <person name="Gundlach H."/>
            <person name="Zhou S."/>
            <person name="Mudge J."/>
            <person name="Bharti A.K."/>
            <person name="Murray J.D."/>
            <person name="Naoumkina M.A."/>
            <person name="Rosen B."/>
            <person name="Silverstein K.A."/>
            <person name="Tang H."/>
            <person name="Rombauts S."/>
            <person name="Zhao P.X."/>
            <person name="Zhou P."/>
            <person name="Barbe V."/>
            <person name="Bardou P."/>
            <person name="Bechner M."/>
            <person name="Bellec A."/>
            <person name="Berger A."/>
            <person name="Berges H."/>
            <person name="Bidwell S."/>
            <person name="Bisseling T."/>
            <person name="Choisne N."/>
            <person name="Couloux A."/>
            <person name="Denny R."/>
            <person name="Deshpande S."/>
            <person name="Dai X."/>
            <person name="Doyle J.J."/>
            <person name="Dudez A.M."/>
            <person name="Farmer A.D."/>
            <person name="Fouteau S."/>
            <person name="Franken C."/>
            <person name="Gibelin C."/>
            <person name="Gish J."/>
            <person name="Goldstein S."/>
            <person name="Gonzalez A.J."/>
            <person name="Green P.J."/>
            <person name="Hallab A."/>
            <person name="Hartog M."/>
            <person name="Hua A."/>
            <person name="Humphray S.J."/>
            <person name="Jeong D.H."/>
            <person name="Jing Y."/>
            <person name="Jocker A."/>
            <person name="Kenton S.M."/>
            <person name="Kim D.J."/>
            <person name="Klee K."/>
            <person name="Lai H."/>
            <person name="Lang C."/>
            <person name="Lin S."/>
            <person name="Macmil S.L."/>
            <person name="Magdelenat G."/>
            <person name="Matthews L."/>
            <person name="McCorrison J."/>
            <person name="Monaghan E.L."/>
            <person name="Mun J.H."/>
            <person name="Najar F.Z."/>
            <person name="Nicholson C."/>
            <person name="Noirot C."/>
            <person name="O'Bleness M."/>
            <person name="Paule C.R."/>
            <person name="Poulain J."/>
            <person name="Prion F."/>
            <person name="Qin B."/>
            <person name="Qu C."/>
            <person name="Retzel E.F."/>
            <person name="Riddle C."/>
            <person name="Sallet E."/>
            <person name="Samain S."/>
            <person name="Samson N."/>
            <person name="Sanders I."/>
            <person name="Saurat O."/>
            <person name="Scarpelli C."/>
            <person name="Schiex T."/>
            <person name="Segurens B."/>
            <person name="Severin A.J."/>
            <person name="Sherrier D.J."/>
            <person name="Shi R."/>
            <person name="Sims S."/>
            <person name="Singer S.R."/>
            <person name="Sinharoy S."/>
            <person name="Sterck L."/>
            <person name="Viollet A."/>
            <person name="Wang B.B."/>
            <person name="Wang K."/>
            <person name="Wang M."/>
            <person name="Wang X."/>
            <person name="Warfsmann J."/>
            <person name="Weissenbach J."/>
            <person name="White D.D."/>
            <person name="White J.D."/>
            <person name="Wiley G.B."/>
            <person name="Wincker P."/>
            <person name="Xing Y."/>
            <person name="Yang L."/>
            <person name="Yao Z."/>
            <person name="Ying F."/>
            <person name="Zhai J."/>
            <person name="Zhou L."/>
            <person name="Zuber A."/>
            <person name="Denarie J."/>
            <person name="Dixon R.A."/>
            <person name="May G.D."/>
            <person name="Schwartz D.C."/>
            <person name="Rogers J."/>
            <person name="Quetier F."/>
            <person name="Town C.D."/>
            <person name="Roe B.A."/>
        </authorList>
    </citation>
    <scope>NUCLEOTIDE SEQUENCE [LARGE SCALE GENOMIC DNA]</scope>
    <source>
        <strain evidence="1">A17</strain>
        <strain evidence="2 3">cv. Jemalong A17</strain>
    </source>
</reference>
<reference evidence="1 3" key="2">
    <citation type="journal article" date="2014" name="BMC Genomics">
        <title>An improved genome release (version Mt4.0) for the model legume Medicago truncatula.</title>
        <authorList>
            <person name="Tang H."/>
            <person name="Krishnakumar V."/>
            <person name="Bidwell S."/>
            <person name="Rosen B."/>
            <person name="Chan A."/>
            <person name="Zhou S."/>
            <person name="Gentzbittel L."/>
            <person name="Childs K.L."/>
            <person name="Yandell M."/>
            <person name="Gundlach H."/>
            <person name="Mayer K.F."/>
            <person name="Schwartz D.C."/>
            <person name="Town C.D."/>
        </authorList>
    </citation>
    <scope>GENOME REANNOTATION</scope>
    <source>
        <strain evidence="2 3">cv. Jemalong A17</strain>
    </source>
</reference>
<organism evidence="1 3">
    <name type="scientific">Medicago truncatula</name>
    <name type="common">Barrel medic</name>
    <name type="synonym">Medicago tribuloides</name>
    <dbReference type="NCBI Taxonomy" id="3880"/>
    <lineage>
        <taxon>Eukaryota</taxon>
        <taxon>Viridiplantae</taxon>
        <taxon>Streptophyta</taxon>
        <taxon>Embryophyta</taxon>
        <taxon>Tracheophyta</taxon>
        <taxon>Spermatophyta</taxon>
        <taxon>Magnoliopsida</taxon>
        <taxon>eudicotyledons</taxon>
        <taxon>Gunneridae</taxon>
        <taxon>Pentapetalae</taxon>
        <taxon>rosids</taxon>
        <taxon>fabids</taxon>
        <taxon>Fabales</taxon>
        <taxon>Fabaceae</taxon>
        <taxon>Papilionoideae</taxon>
        <taxon>50 kb inversion clade</taxon>
        <taxon>NPAAA clade</taxon>
        <taxon>Hologalegina</taxon>
        <taxon>IRL clade</taxon>
        <taxon>Trifolieae</taxon>
        <taxon>Medicago</taxon>
    </lineage>
</organism>